<sequence length="49" mass="5480">NTSFHTLGVGHSRFPGFFYFPYNYDKTSLLRNSRTVNSSLGTLGVPGRL</sequence>
<accession>A0A9W4T235</accession>
<comment type="caution">
    <text evidence="1">The sequence shown here is derived from an EMBL/GenBank/DDBJ whole genome shotgun (WGS) entry which is preliminary data.</text>
</comment>
<feature type="non-terminal residue" evidence="1">
    <location>
        <position position="49"/>
    </location>
</feature>
<evidence type="ECO:0000313" key="2">
    <source>
        <dbReference type="Proteomes" id="UP001153678"/>
    </source>
</evidence>
<evidence type="ECO:0000313" key="1">
    <source>
        <dbReference type="EMBL" id="CAI2189796.1"/>
    </source>
</evidence>
<dbReference type="AlphaFoldDB" id="A0A9W4T235"/>
<organism evidence="1 2">
    <name type="scientific">Funneliformis geosporum</name>
    <dbReference type="NCBI Taxonomy" id="1117311"/>
    <lineage>
        <taxon>Eukaryota</taxon>
        <taxon>Fungi</taxon>
        <taxon>Fungi incertae sedis</taxon>
        <taxon>Mucoromycota</taxon>
        <taxon>Glomeromycotina</taxon>
        <taxon>Glomeromycetes</taxon>
        <taxon>Glomerales</taxon>
        <taxon>Glomeraceae</taxon>
        <taxon>Funneliformis</taxon>
    </lineage>
</organism>
<reference evidence="1" key="1">
    <citation type="submission" date="2022-08" db="EMBL/GenBank/DDBJ databases">
        <authorList>
            <person name="Kallberg Y."/>
            <person name="Tangrot J."/>
            <person name="Rosling A."/>
        </authorList>
    </citation>
    <scope>NUCLEOTIDE SEQUENCE</scope>
    <source>
        <strain evidence="1">Wild A</strain>
    </source>
</reference>
<gene>
    <name evidence="1" type="ORF">FWILDA_LOCUS14258</name>
</gene>
<dbReference type="EMBL" id="CAMKVN010006059">
    <property type="protein sequence ID" value="CAI2189796.1"/>
    <property type="molecule type" value="Genomic_DNA"/>
</dbReference>
<name>A0A9W4T235_9GLOM</name>
<proteinExistence type="predicted"/>
<keyword evidence="2" id="KW-1185">Reference proteome</keyword>
<dbReference type="Proteomes" id="UP001153678">
    <property type="component" value="Unassembled WGS sequence"/>
</dbReference>
<protein>
    <submittedName>
        <fullName evidence="1">861_t:CDS:1</fullName>
    </submittedName>
</protein>